<dbReference type="EMBL" id="VWOX01000010">
    <property type="protein sequence ID" value="KAA5541522.1"/>
    <property type="molecule type" value="Genomic_DNA"/>
</dbReference>
<keyword evidence="2" id="KW-1185">Reference proteome</keyword>
<reference evidence="1 2" key="1">
    <citation type="submission" date="2019-08" db="EMBL/GenBank/DDBJ databases">
        <authorList>
            <person name="Dhanesh K."/>
            <person name="Kumar G."/>
            <person name="Sasikala C."/>
            <person name="Venkata Ramana C."/>
        </authorList>
    </citation>
    <scope>NUCLEOTIDE SEQUENCE [LARGE SCALE GENOMIC DNA]</scope>
    <source>
        <strain evidence="1 2">JC645</strain>
    </source>
</reference>
<evidence type="ECO:0000313" key="1">
    <source>
        <dbReference type="EMBL" id="KAA5541522.1"/>
    </source>
</evidence>
<accession>A0A5M6D5D5</accession>
<dbReference type="Proteomes" id="UP000324479">
    <property type="component" value="Unassembled WGS sequence"/>
</dbReference>
<sequence>MVNLPNRVPPEFGELGSMGFEGWFHERTLWVTARLFGSATLVLFFNQPAGAVGLSGGSQFDPSKLTGADDTDRSVLADSESMAFEFAALLRDAAELVEVPQAAGDLVDGADDDAWCSSIDLVTE</sequence>
<comment type="caution">
    <text evidence="1">The sequence shown here is derived from an EMBL/GenBank/DDBJ whole genome shotgun (WGS) entry which is preliminary data.</text>
</comment>
<organism evidence="1 2">
    <name type="scientific">Roseiconus nitratireducens</name>
    <dbReference type="NCBI Taxonomy" id="2605748"/>
    <lineage>
        <taxon>Bacteria</taxon>
        <taxon>Pseudomonadati</taxon>
        <taxon>Planctomycetota</taxon>
        <taxon>Planctomycetia</taxon>
        <taxon>Pirellulales</taxon>
        <taxon>Pirellulaceae</taxon>
        <taxon>Roseiconus</taxon>
    </lineage>
</organism>
<name>A0A5M6D5D5_9BACT</name>
<gene>
    <name evidence="1" type="ORF">FYK55_18365</name>
</gene>
<proteinExistence type="predicted"/>
<dbReference type="RefSeq" id="WP_150077910.1">
    <property type="nucleotide sequence ID" value="NZ_VWOX01000010.1"/>
</dbReference>
<evidence type="ECO:0000313" key="2">
    <source>
        <dbReference type="Proteomes" id="UP000324479"/>
    </source>
</evidence>
<dbReference type="AlphaFoldDB" id="A0A5M6D5D5"/>
<protein>
    <submittedName>
        <fullName evidence="1">Uncharacterized protein</fullName>
    </submittedName>
</protein>